<comment type="caution">
    <text evidence="3">The sequence shown here is derived from an EMBL/GenBank/DDBJ whole genome shotgun (WGS) entry which is preliminary data.</text>
</comment>
<keyword evidence="3" id="KW-0645">Protease</keyword>
<gene>
    <name evidence="3" type="ORF">HNR40_009594</name>
</gene>
<protein>
    <submittedName>
        <fullName evidence="3">Membrane-bound ClpP family serine protease</fullName>
    </submittedName>
</protein>
<evidence type="ECO:0000313" key="3">
    <source>
        <dbReference type="EMBL" id="MBB5084086.1"/>
    </source>
</evidence>
<keyword evidence="1" id="KW-1133">Transmembrane helix</keyword>
<dbReference type="GO" id="GO:0006508">
    <property type="term" value="P:proteolysis"/>
    <property type="evidence" value="ECO:0007669"/>
    <property type="project" value="UniProtKB-KW"/>
</dbReference>
<proteinExistence type="predicted"/>
<evidence type="ECO:0000256" key="1">
    <source>
        <dbReference type="SAM" id="Phobius"/>
    </source>
</evidence>
<keyword evidence="1" id="KW-0812">Transmembrane</keyword>
<feature type="domain" description="Dicarboxylate carrier MatC N-terminal" evidence="2">
    <location>
        <begin position="1"/>
        <end position="58"/>
    </location>
</feature>
<sequence length="58" mass="5949">MSVQVITIIVLAAVFLVATVLPVHMGALAFVAAFMVGAFVLGEGKDDIVAGFPGDLFV</sequence>
<dbReference type="GO" id="GO:0008233">
    <property type="term" value="F:peptidase activity"/>
    <property type="evidence" value="ECO:0007669"/>
    <property type="project" value="UniProtKB-KW"/>
</dbReference>
<keyword evidence="4" id="KW-1185">Reference proteome</keyword>
<evidence type="ECO:0000259" key="2">
    <source>
        <dbReference type="Pfam" id="PF07158"/>
    </source>
</evidence>
<keyword evidence="1" id="KW-0472">Membrane</keyword>
<dbReference type="InterPro" id="IPR009827">
    <property type="entry name" value="MatC_N"/>
</dbReference>
<keyword evidence="3" id="KW-0378">Hydrolase</keyword>
<feature type="non-terminal residue" evidence="3">
    <location>
        <position position="58"/>
    </location>
</feature>
<dbReference type="EMBL" id="JACHIN010000021">
    <property type="protein sequence ID" value="MBB5084086.1"/>
    <property type="molecule type" value="Genomic_DNA"/>
</dbReference>
<evidence type="ECO:0000313" key="4">
    <source>
        <dbReference type="Proteomes" id="UP000568380"/>
    </source>
</evidence>
<dbReference type="Pfam" id="PF07158">
    <property type="entry name" value="MatC_N"/>
    <property type="match status" value="1"/>
</dbReference>
<dbReference type="Proteomes" id="UP000568380">
    <property type="component" value="Unassembled WGS sequence"/>
</dbReference>
<name>A0A7W8ELX2_9ACTN</name>
<feature type="transmembrane region" description="Helical" evidence="1">
    <location>
        <begin position="6"/>
        <end position="36"/>
    </location>
</feature>
<reference evidence="3 4" key="1">
    <citation type="submission" date="2020-08" db="EMBL/GenBank/DDBJ databases">
        <title>Genomic Encyclopedia of Type Strains, Phase IV (KMG-IV): sequencing the most valuable type-strain genomes for metagenomic binning, comparative biology and taxonomic classification.</title>
        <authorList>
            <person name="Goeker M."/>
        </authorList>
    </citation>
    <scope>NUCLEOTIDE SEQUENCE [LARGE SCALE GENOMIC DNA]</scope>
    <source>
        <strain evidence="3 4">DSM 45385</strain>
    </source>
</reference>
<dbReference type="AlphaFoldDB" id="A0A7W8ELX2"/>
<accession>A0A7W8ELX2</accession>
<organism evidence="3 4">
    <name type="scientific">Nonomuraea endophytica</name>
    <dbReference type="NCBI Taxonomy" id="714136"/>
    <lineage>
        <taxon>Bacteria</taxon>
        <taxon>Bacillati</taxon>
        <taxon>Actinomycetota</taxon>
        <taxon>Actinomycetes</taxon>
        <taxon>Streptosporangiales</taxon>
        <taxon>Streptosporangiaceae</taxon>
        <taxon>Nonomuraea</taxon>
    </lineage>
</organism>